<proteinExistence type="predicted"/>
<evidence type="ECO:0000313" key="1">
    <source>
        <dbReference type="EMBL" id="NKY49172.1"/>
    </source>
</evidence>
<gene>
    <name evidence="1" type="ORF">HGA08_02970</name>
</gene>
<dbReference type="EMBL" id="JAAXOP010000001">
    <property type="protein sequence ID" value="NKY49172.1"/>
    <property type="molecule type" value="Genomic_DNA"/>
</dbReference>
<accession>A0A846XSX9</accession>
<name>A0A846XSX9_9NOCA</name>
<evidence type="ECO:0000313" key="2">
    <source>
        <dbReference type="Proteomes" id="UP000565711"/>
    </source>
</evidence>
<dbReference type="RefSeq" id="WP_067873274.1">
    <property type="nucleotide sequence ID" value="NZ_JAAXOP010000001.1"/>
</dbReference>
<organism evidence="1 2">
    <name type="scientific">Nocardia vermiculata</name>
    <dbReference type="NCBI Taxonomy" id="257274"/>
    <lineage>
        <taxon>Bacteria</taxon>
        <taxon>Bacillati</taxon>
        <taxon>Actinomycetota</taxon>
        <taxon>Actinomycetes</taxon>
        <taxon>Mycobacteriales</taxon>
        <taxon>Nocardiaceae</taxon>
        <taxon>Nocardia</taxon>
    </lineage>
</organism>
<protein>
    <submittedName>
        <fullName evidence="1">Uncharacterized protein</fullName>
    </submittedName>
</protein>
<dbReference type="AlphaFoldDB" id="A0A846XSX9"/>
<keyword evidence="2" id="KW-1185">Reference proteome</keyword>
<comment type="caution">
    <text evidence="1">The sequence shown here is derived from an EMBL/GenBank/DDBJ whole genome shotgun (WGS) entry which is preliminary data.</text>
</comment>
<dbReference type="Proteomes" id="UP000565711">
    <property type="component" value="Unassembled WGS sequence"/>
</dbReference>
<reference evidence="1 2" key="1">
    <citation type="submission" date="2020-04" db="EMBL/GenBank/DDBJ databases">
        <title>MicrobeNet Type strains.</title>
        <authorList>
            <person name="Nicholson A.C."/>
        </authorList>
    </citation>
    <scope>NUCLEOTIDE SEQUENCE [LARGE SCALE GENOMIC DNA]</scope>
    <source>
        <strain evidence="1 2">JCM 12354</strain>
    </source>
</reference>
<sequence>MFAIVTALMGAVCCVFIGIGCWWPPREPGLTVAGVQRRLAFESYCRRLESQWPARTGAESDHDLVLTRLHTMAATDAQRAQGYRHNAIHR</sequence>